<keyword evidence="3" id="KW-1185">Reference proteome</keyword>
<dbReference type="GO" id="GO:0035312">
    <property type="term" value="F:5'-3' DNA exonuclease activity"/>
    <property type="evidence" value="ECO:0007669"/>
    <property type="project" value="TreeGrafter"/>
</dbReference>
<dbReference type="EMBL" id="LYOS01000004">
    <property type="protein sequence ID" value="OFV67466.1"/>
    <property type="molecule type" value="Genomic_DNA"/>
</dbReference>
<protein>
    <submittedName>
        <fullName evidence="2">Histidinol phosphatase</fullName>
    </submittedName>
</protein>
<dbReference type="PANTHER" id="PTHR42924:SF3">
    <property type="entry name" value="POLYMERASE_HISTIDINOL PHOSPHATASE N-TERMINAL DOMAIN-CONTAINING PROTEIN"/>
    <property type="match status" value="1"/>
</dbReference>
<feature type="domain" description="Polymerase/histidinol phosphatase N-terminal" evidence="1">
    <location>
        <begin position="11"/>
        <end position="77"/>
    </location>
</feature>
<reference evidence="2" key="1">
    <citation type="submission" date="2016-05" db="EMBL/GenBank/DDBJ databases">
        <title>Microbial consortia oxidize butane by reversing methanogenesis.</title>
        <authorList>
            <person name="Laso-Perez R."/>
            <person name="Richter M."/>
            <person name="Wegener G."/>
            <person name="Musat F."/>
        </authorList>
    </citation>
    <scope>NUCLEOTIDE SEQUENCE [LARGE SCALE GENOMIC DNA]</scope>
    <source>
        <strain evidence="2">BOX2</strain>
    </source>
</reference>
<dbReference type="PATRIC" id="fig|1838285.3.peg.1406"/>
<dbReference type="InterPro" id="IPR052018">
    <property type="entry name" value="PHP_domain"/>
</dbReference>
<dbReference type="Gene3D" id="3.20.20.140">
    <property type="entry name" value="Metal-dependent hydrolases"/>
    <property type="match status" value="1"/>
</dbReference>
<proteinExistence type="predicted"/>
<evidence type="ECO:0000313" key="3">
    <source>
        <dbReference type="Proteomes" id="UP000186940"/>
    </source>
</evidence>
<dbReference type="InterPro" id="IPR004013">
    <property type="entry name" value="PHP_dom"/>
</dbReference>
<sequence length="238" mass="26074">MIDITDSPSIFDLHIHSIYSQDSILKPERIIKIAKKKGLSGIAVTDHNTIKGAIKTKSAVPDGDFMVIVGAEIKTDKGEVIGLFLSEEIKSGEFAEVIEEIKDQDGITVLPHPYRNRLCNPEDLLKKVDLVEGLNARTAKKLNQKAQVSAKKFEVPIIAGSDAHTYFEIGQAQTIIEENDLVFDSIKACLLKGEVSIAGSEAPHHLRMMSVGIGKIKRDGTVGFVKSCINKVLNKRSK</sequence>
<dbReference type="Pfam" id="PF02811">
    <property type="entry name" value="PHP"/>
    <property type="match status" value="1"/>
</dbReference>
<accession>A0A1F2PA26</accession>
<dbReference type="SMART" id="SM00481">
    <property type="entry name" value="POLIIIAc"/>
    <property type="match status" value="1"/>
</dbReference>
<organism evidence="2 3">
    <name type="scientific">Candidatus Syntropharchaeum caldarium</name>
    <dbReference type="NCBI Taxonomy" id="1838285"/>
    <lineage>
        <taxon>Archaea</taxon>
        <taxon>Methanobacteriati</taxon>
        <taxon>Methanobacteriota</taxon>
        <taxon>Stenosarchaea group</taxon>
        <taxon>Methanomicrobia</taxon>
        <taxon>Methanosarcinales</taxon>
        <taxon>ANME-2 cluster</taxon>
        <taxon>Candidatus Syntropharchaeum</taxon>
    </lineage>
</organism>
<dbReference type="InterPro" id="IPR016195">
    <property type="entry name" value="Pol/histidinol_Pase-like"/>
</dbReference>
<dbReference type="InterPro" id="IPR003141">
    <property type="entry name" value="Pol/His_phosphatase_N"/>
</dbReference>
<dbReference type="AlphaFoldDB" id="A0A1F2PA26"/>
<name>A0A1F2PA26_9EURY</name>
<evidence type="ECO:0000313" key="2">
    <source>
        <dbReference type="EMBL" id="OFV67466.1"/>
    </source>
</evidence>
<dbReference type="Pfam" id="PF13263">
    <property type="entry name" value="PHP_C"/>
    <property type="match status" value="1"/>
</dbReference>
<gene>
    <name evidence="2" type="ORF">SCAL_001384</name>
</gene>
<dbReference type="GO" id="GO:0004534">
    <property type="term" value="F:5'-3' RNA exonuclease activity"/>
    <property type="evidence" value="ECO:0007669"/>
    <property type="project" value="TreeGrafter"/>
</dbReference>
<dbReference type="Proteomes" id="UP000186940">
    <property type="component" value="Unassembled WGS sequence"/>
</dbReference>
<comment type="caution">
    <text evidence="2">The sequence shown here is derived from an EMBL/GenBank/DDBJ whole genome shotgun (WGS) entry which is preliminary data.</text>
</comment>
<dbReference type="CDD" id="cd07432">
    <property type="entry name" value="PHP_HisPPase"/>
    <property type="match status" value="1"/>
</dbReference>
<dbReference type="STRING" id="1838285.SCAL_001384"/>
<dbReference type="SUPFAM" id="SSF89550">
    <property type="entry name" value="PHP domain-like"/>
    <property type="match status" value="1"/>
</dbReference>
<evidence type="ECO:0000259" key="1">
    <source>
        <dbReference type="SMART" id="SM00481"/>
    </source>
</evidence>
<dbReference type="PANTHER" id="PTHR42924">
    <property type="entry name" value="EXONUCLEASE"/>
    <property type="match status" value="1"/>
</dbReference>